<evidence type="ECO:0000313" key="3">
    <source>
        <dbReference type="EMBL" id="SDS74229.1"/>
    </source>
</evidence>
<keyword evidence="2" id="KW-0812">Transmembrane</keyword>
<dbReference type="EMBL" id="LT629739">
    <property type="protein sequence ID" value="SDS74229.1"/>
    <property type="molecule type" value="Genomic_DNA"/>
</dbReference>
<reference evidence="3" key="1">
    <citation type="submission" date="2016-10" db="EMBL/GenBank/DDBJ databases">
        <authorList>
            <person name="Varghese N."/>
            <person name="Submissions S."/>
        </authorList>
    </citation>
    <scope>NUCLEOTIDE SEQUENCE [LARGE SCALE GENOMIC DNA]</scope>
    <source>
        <strain evidence="3">DSM 22082</strain>
    </source>
</reference>
<keyword evidence="2" id="KW-0472">Membrane</keyword>
<sequence>MISRARTVMAVRAWTSWRGAEHTVTMSDSEEDPSDDPTHSEVAPSAGPRRGSAAREARSAAAFAWFLGLVAALLLVLPTLGSLGADASSYGGEHFICFPAVGPTTGYPVNLWEEHRTDPSDVAVGAEQKARLTRSEAESTFEVAVCGEQRSRRVAWALILAVPALLAGLSAREKR</sequence>
<evidence type="ECO:0000313" key="4">
    <source>
        <dbReference type="Proteomes" id="UP000199700"/>
    </source>
</evidence>
<keyword evidence="4" id="KW-1185">Reference proteome</keyword>
<gene>
    <name evidence="3" type="ORF">SAMN04489751_2741</name>
</gene>
<protein>
    <submittedName>
        <fullName evidence="3">Uncharacterized protein</fullName>
    </submittedName>
</protein>
<organism evidence="3 4">
    <name type="scientific">Brevibacterium sandarakinum</name>
    <dbReference type="NCBI Taxonomy" id="629680"/>
    <lineage>
        <taxon>Bacteria</taxon>
        <taxon>Bacillati</taxon>
        <taxon>Actinomycetota</taxon>
        <taxon>Actinomycetes</taxon>
        <taxon>Micrococcales</taxon>
        <taxon>Brevibacteriaceae</taxon>
        <taxon>Brevibacterium</taxon>
    </lineage>
</organism>
<feature type="transmembrane region" description="Helical" evidence="2">
    <location>
        <begin position="59"/>
        <end position="80"/>
    </location>
</feature>
<accession>A0A1H1UQU2</accession>
<feature type="region of interest" description="Disordered" evidence="1">
    <location>
        <begin position="21"/>
        <end position="53"/>
    </location>
</feature>
<feature type="transmembrane region" description="Helical" evidence="2">
    <location>
        <begin position="154"/>
        <end position="171"/>
    </location>
</feature>
<dbReference type="Proteomes" id="UP000199700">
    <property type="component" value="Chromosome"/>
</dbReference>
<proteinExistence type="predicted"/>
<name>A0A1H1UQU2_BRESA</name>
<keyword evidence="2" id="KW-1133">Transmembrane helix</keyword>
<evidence type="ECO:0000256" key="1">
    <source>
        <dbReference type="SAM" id="MobiDB-lite"/>
    </source>
</evidence>
<dbReference type="AlphaFoldDB" id="A0A1H1UQU2"/>
<evidence type="ECO:0000256" key="2">
    <source>
        <dbReference type="SAM" id="Phobius"/>
    </source>
</evidence>